<dbReference type="EMBL" id="UAPV01000001">
    <property type="protein sequence ID" value="SPT69608.1"/>
    <property type="molecule type" value="Genomic_DNA"/>
</dbReference>
<dbReference type="InterPro" id="IPR043129">
    <property type="entry name" value="ATPase_NBD"/>
</dbReference>
<comment type="pathway">
    <text evidence="1">Cell wall biogenesis; peptidoglycan recycling.</text>
</comment>
<dbReference type="InterPro" id="IPR005338">
    <property type="entry name" value="Anhydro_N_Ac-Mur_kinase"/>
</dbReference>
<dbReference type="GO" id="GO:0016773">
    <property type="term" value="F:phosphotransferase activity, alcohol group as acceptor"/>
    <property type="evidence" value="ECO:0007669"/>
    <property type="project" value="UniProtKB-UniRule"/>
</dbReference>
<dbReference type="Proteomes" id="UP000250086">
    <property type="component" value="Unassembled WGS sequence"/>
</dbReference>
<sequence length="386" mass="41855">MSDKLFIGVMSGTSIDSLDAALCRISQNSFKLIASHTIKWDESVHTLLHSLCSSSSDEIEKMPLACNSIAEHEARVVTELLDKANISADKICAIGTHGQTVRHRPEQNFSLQLDNGPMVAAITGIDTIVNFRAADLANAGQGAPLTPIFHKLLLSKQGVNRFVLNLGGISNITALDNKGGILCGFDCGPANTLLDLCCREILHLDYDADAKVSSQGHVVDSILNELLQNSYLSKPFPKSTGREDFNRNCIAPYLDMCKAGKLAIEDLLYTLSVYTVKCVSLHIEAIVNKYKLERGGELVLCGGGALNPLIVRLFEKSMLDFDIKTYISQDFGIDASYLEAQAFAYFAYLFVSGIAPDIKDCTGATRPSILGCLCPATDGCYSSRLK</sequence>
<comment type="pathway">
    <text evidence="1">Amino-sugar metabolism; 1,6-anhydro-N-acetylmuramate degradation.</text>
</comment>
<evidence type="ECO:0000313" key="3">
    <source>
        <dbReference type="Proteomes" id="UP000250086"/>
    </source>
</evidence>
<dbReference type="RefSeq" id="WP_113743763.1">
    <property type="nucleotide sequence ID" value="NZ_UAPV01000001.1"/>
</dbReference>
<organism evidence="2 3">
    <name type="scientific">Anaerobiospirillum thomasii</name>
    <dbReference type="NCBI Taxonomy" id="179995"/>
    <lineage>
        <taxon>Bacteria</taxon>
        <taxon>Pseudomonadati</taxon>
        <taxon>Pseudomonadota</taxon>
        <taxon>Gammaproteobacteria</taxon>
        <taxon>Aeromonadales</taxon>
        <taxon>Succinivibrionaceae</taxon>
        <taxon>Anaerobiospirillum</taxon>
    </lineage>
</organism>
<dbReference type="GO" id="GO:0009254">
    <property type="term" value="P:peptidoglycan turnover"/>
    <property type="evidence" value="ECO:0007669"/>
    <property type="project" value="UniProtKB-UniRule"/>
</dbReference>
<reference evidence="2 3" key="1">
    <citation type="submission" date="2018-06" db="EMBL/GenBank/DDBJ databases">
        <authorList>
            <consortium name="Pathogen Informatics"/>
            <person name="Doyle S."/>
        </authorList>
    </citation>
    <scope>NUCLEOTIDE SEQUENCE [LARGE SCALE GENOMIC DNA]</scope>
    <source>
        <strain evidence="2 3">NCTC13093</strain>
    </source>
</reference>
<keyword evidence="1 2" id="KW-0808">Transferase</keyword>
<protein>
    <recommendedName>
        <fullName evidence="1">Anhydro-N-acetylmuramic acid kinase</fullName>
        <ecNumber evidence="1">2.7.1.170</ecNumber>
    </recommendedName>
    <alternativeName>
        <fullName evidence="1">AnhMurNAc kinase</fullName>
    </alternativeName>
</protein>
<dbReference type="SUPFAM" id="SSF53067">
    <property type="entry name" value="Actin-like ATPase domain"/>
    <property type="match status" value="1"/>
</dbReference>
<keyword evidence="3" id="KW-1185">Reference proteome</keyword>
<evidence type="ECO:0000256" key="1">
    <source>
        <dbReference type="HAMAP-Rule" id="MF_01270"/>
    </source>
</evidence>
<comment type="similarity">
    <text evidence="1">Belongs to the anhydro-N-acetylmuramic acid kinase family.</text>
</comment>
<dbReference type="UniPathway" id="UPA00343"/>
<proteinExistence type="inferred from homology"/>
<dbReference type="PANTHER" id="PTHR30605:SF0">
    <property type="entry name" value="ANHYDRO-N-ACETYLMURAMIC ACID KINASE"/>
    <property type="match status" value="1"/>
</dbReference>
<dbReference type="GO" id="GO:0006040">
    <property type="term" value="P:amino sugar metabolic process"/>
    <property type="evidence" value="ECO:0007669"/>
    <property type="project" value="InterPro"/>
</dbReference>
<keyword evidence="1" id="KW-0119">Carbohydrate metabolism</keyword>
<dbReference type="PANTHER" id="PTHR30605">
    <property type="entry name" value="ANHYDRO-N-ACETYLMURAMIC ACID KINASE"/>
    <property type="match status" value="1"/>
</dbReference>
<evidence type="ECO:0000313" key="2">
    <source>
        <dbReference type="EMBL" id="SPT69608.1"/>
    </source>
</evidence>
<dbReference type="GO" id="GO:0016301">
    <property type="term" value="F:kinase activity"/>
    <property type="evidence" value="ECO:0007669"/>
    <property type="project" value="UniProtKB-KW"/>
</dbReference>
<keyword evidence="1 2" id="KW-0418">Kinase</keyword>
<accession>A0A2X0VJE6</accession>
<dbReference type="UniPathway" id="UPA00544"/>
<gene>
    <name evidence="1 2" type="primary">anmK</name>
    <name evidence="2" type="ORF">NCTC13093_00987</name>
</gene>
<feature type="binding site" evidence="1">
    <location>
        <begin position="12"/>
        <end position="19"/>
    </location>
    <ligand>
        <name>ATP</name>
        <dbReference type="ChEBI" id="CHEBI:30616"/>
    </ligand>
</feature>
<dbReference type="GO" id="GO:0097175">
    <property type="term" value="P:1,6-anhydro-N-acetyl-beta-muramic acid catabolic process"/>
    <property type="evidence" value="ECO:0007669"/>
    <property type="project" value="UniProtKB-UniRule"/>
</dbReference>
<dbReference type="Gene3D" id="3.30.420.40">
    <property type="match status" value="2"/>
</dbReference>
<dbReference type="GO" id="GO:0005524">
    <property type="term" value="F:ATP binding"/>
    <property type="evidence" value="ECO:0007669"/>
    <property type="project" value="UniProtKB-UniRule"/>
</dbReference>
<dbReference type="AlphaFoldDB" id="A0A2X0VJE6"/>
<name>A0A2X0VJE6_9GAMM</name>
<dbReference type="Pfam" id="PF03702">
    <property type="entry name" value="AnmK"/>
    <property type="match status" value="1"/>
</dbReference>
<comment type="function">
    <text evidence="1">Catalyzes the specific phosphorylation of 1,6-anhydro-N-acetylmuramic acid (anhMurNAc) with the simultaneous cleavage of the 1,6-anhydro ring, generating MurNAc-6-P. Is required for the utilization of anhMurNAc either imported from the medium or derived from its own cell wall murein, and thus plays a role in cell wall recycling.</text>
</comment>
<dbReference type="HAMAP" id="MF_01270">
    <property type="entry name" value="AnhMurNAc_kinase"/>
    <property type="match status" value="1"/>
</dbReference>
<dbReference type="NCBIfam" id="NF007139">
    <property type="entry name" value="PRK09585.1-3"/>
    <property type="match status" value="1"/>
</dbReference>
<keyword evidence="1" id="KW-0067">ATP-binding</keyword>
<keyword evidence="1" id="KW-0547">Nucleotide-binding</keyword>
<comment type="catalytic activity">
    <reaction evidence="1">
        <text>1,6-anhydro-N-acetyl-beta-muramate + ATP + H2O = N-acetyl-D-muramate 6-phosphate + ADP + H(+)</text>
        <dbReference type="Rhea" id="RHEA:24952"/>
        <dbReference type="ChEBI" id="CHEBI:15377"/>
        <dbReference type="ChEBI" id="CHEBI:15378"/>
        <dbReference type="ChEBI" id="CHEBI:30616"/>
        <dbReference type="ChEBI" id="CHEBI:58690"/>
        <dbReference type="ChEBI" id="CHEBI:58722"/>
        <dbReference type="ChEBI" id="CHEBI:456216"/>
        <dbReference type="EC" id="2.7.1.170"/>
    </reaction>
</comment>
<dbReference type="EC" id="2.7.1.170" evidence="1"/>